<name>C0P5H1_MAIZE</name>
<feature type="compositionally biased region" description="Basic residues" evidence="1">
    <location>
        <begin position="114"/>
        <end position="128"/>
    </location>
</feature>
<sequence>MNAGRADPVRGAGAELPDGGADAGEHPGRPGHGVGPPEPVHLQRGHGQQRLPQQLLHAGLLQHGQPVHPGAVRRLAHRRLPPPPAGAVQLRRAQGGDDRGRPGRVQPQRAGPLQRRRRHLRRPHRRRHPDVQPPPRRPRRRVQRAPRRALHLHQRIQHLRRHPRQRRLLRVHGDQRRVLRGGQEQRAGDVPAVPGAVRQQGPAHLLGRLPPVGGGQHHRRPPVLPRRVAQRRLPDGHQHARLHLILILIPP</sequence>
<evidence type="ECO:0000256" key="1">
    <source>
        <dbReference type="SAM" id="MobiDB-lite"/>
    </source>
</evidence>
<accession>C0P5H1</accession>
<reference evidence="2" key="1">
    <citation type="journal article" date="2009" name="PLoS Genet.">
        <title>Sequencing, mapping, and analysis of 27,455 maize full-length cDNAs.</title>
        <authorList>
            <person name="Soderlund C."/>
            <person name="Descour A."/>
            <person name="Kudrna D."/>
            <person name="Bomhoff M."/>
            <person name="Boyd L."/>
            <person name="Currie J."/>
            <person name="Angelova A."/>
            <person name="Collura K."/>
            <person name="Wissotski M."/>
            <person name="Ashley E."/>
            <person name="Morrow D."/>
            <person name="Fernandes J."/>
            <person name="Walbot V."/>
            <person name="Yu Y."/>
        </authorList>
    </citation>
    <scope>NUCLEOTIDE SEQUENCE</scope>
    <source>
        <strain evidence="2">B73</strain>
    </source>
</reference>
<organism evidence="2">
    <name type="scientific">Zea mays</name>
    <name type="common">Maize</name>
    <dbReference type="NCBI Taxonomy" id="4577"/>
    <lineage>
        <taxon>Eukaryota</taxon>
        <taxon>Viridiplantae</taxon>
        <taxon>Streptophyta</taxon>
        <taxon>Embryophyta</taxon>
        <taxon>Tracheophyta</taxon>
        <taxon>Spermatophyta</taxon>
        <taxon>Magnoliopsida</taxon>
        <taxon>Liliopsida</taxon>
        <taxon>Poales</taxon>
        <taxon>Poaceae</taxon>
        <taxon>PACMAD clade</taxon>
        <taxon>Panicoideae</taxon>
        <taxon>Andropogonodae</taxon>
        <taxon>Andropogoneae</taxon>
        <taxon>Tripsacinae</taxon>
        <taxon>Zea</taxon>
    </lineage>
</organism>
<evidence type="ECO:0000313" key="2">
    <source>
        <dbReference type="EMBL" id="ACN28237.1"/>
    </source>
</evidence>
<feature type="region of interest" description="Disordered" evidence="1">
    <location>
        <begin position="77"/>
        <end position="148"/>
    </location>
</feature>
<feature type="compositionally biased region" description="Basic residues" evidence="1">
    <location>
        <begin position="136"/>
        <end position="148"/>
    </location>
</feature>
<dbReference type="AlphaFoldDB" id="C0P5H1"/>
<feature type="region of interest" description="Disordered" evidence="1">
    <location>
        <begin position="1"/>
        <end position="50"/>
    </location>
</feature>
<protein>
    <submittedName>
        <fullName evidence="2">Uncharacterized protein</fullName>
    </submittedName>
</protein>
<dbReference type="EMBL" id="BT063540">
    <property type="protein sequence ID" value="ACN28237.1"/>
    <property type="molecule type" value="mRNA"/>
</dbReference>
<proteinExistence type="evidence at transcript level"/>